<protein>
    <submittedName>
        <fullName evidence="2">Recombination endonuclease</fullName>
    </submittedName>
</protein>
<dbReference type="InterPro" id="IPR044925">
    <property type="entry name" value="His-Me_finger_sf"/>
</dbReference>
<feature type="region of interest" description="Disordered" evidence="1">
    <location>
        <begin position="18"/>
        <end position="43"/>
    </location>
</feature>
<feature type="compositionally biased region" description="Basic and acidic residues" evidence="1">
    <location>
        <begin position="34"/>
        <end position="43"/>
    </location>
</feature>
<accession>G9FHN7</accession>
<evidence type="ECO:0000313" key="3">
    <source>
        <dbReference type="Proteomes" id="UP000005433"/>
    </source>
</evidence>
<dbReference type="Gene3D" id="3.40.1800.10">
    <property type="entry name" value="His-Me finger endonucleases"/>
    <property type="match status" value="1"/>
</dbReference>
<keyword evidence="2" id="KW-0540">Nuclease</keyword>
<keyword evidence="3" id="KW-1185">Reference proteome</keyword>
<feature type="compositionally biased region" description="Basic residues" evidence="1">
    <location>
        <begin position="152"/>
        <end position="165"/>
    </location>
</feature>
<dbReference type="SUPFAM" id="SSF54060">
    <property type="entry name" value="His-Me finger endonucleases"/>
    <property type="match status" value="1"/>
</dbReference>
<name>G9FHN7_9CAUD</name>
<dbReference type="OrthoDB" id="27676at10239"/>
<evidence type="ECO:0000256" key="1">
    <source>
        <dbReference type="SAM" id="MobiDB-lite"/>
    </source>
</evidence>
<reference evidence="2 3" key="1">
    <citation type="journal article" date="2013" name="Arch. Virol.">
        <title>Characterization and whole genome sequences of the Rhodococcus bacteriophages RGL3 and RER2.</title>
        <authorList>
            <person name="Petrovski S."/>
            <person name="Seviour R.J."/>
            <person name="Tillett D."/>
        </authorList>
    </citation>
    <scope>NUCLEOTIDE SEQUENCE [LARGE SCALE GENOMIC DNA]</scope>
</reference>
<dbReference type="GO" id="GO:0004519">
    <property type="term" value="F:endonuclease activity"/>
    <property type="evidence" value="ECO:0007669"/>
    <property type="project" value="UniProtKB-KW"/>
</dbReference>
<dbReference type="Proteomes" id="UP000005433">
    <property type="component" value="Segment"/>
</dbReference>
<dbReference type="KEGG" id="vg:11541202"/>
<feature type="region of interest" description="Disordered" evidence="1">
    <location>
        <begin position="143"/>
        <end position="165"/>
    </location>
</feature>
<evidence type="ECO:0000313" key="2">
    <source>
        <dbReference type="EMBL" id="AEV52125.1"/>
    </source>
</evidence>
<dbReference type="GeneID" id="11541202"/>
<dbReference type="InterPro" id="IPR004211">
    <property type="entry name" value="Endonuclease_7"/>
</dbReference>
<organism evidence="2 3">
    <name type="scientific">Rhodococcus phage RGL3</name>
    <dbReference type="NCBI Taxonomy" id="2922221"/>
    <lineage>
        <taxon>Viruses</taxon>
        <taxon>Duplodnaviria</taxon>
        <taxon>Heunggongvirae</taxon>
        <taxon>Uroviricota</taxon>
        <taxon>Caudoviricetes</taxon>
        <taxon>Rerduovirus</taxon>
        <taxon>Rerduovirus RGL3</taxon>
    </lineage>
</organism>
<sequence>MTKARTCKDCAAEGITTKRPAPHPGPRCATHHRAVSDQRRATARERHITTTYGITEAEYAAIYEAQGGSCAICQRAKGTGRKRLSVDHDHETGMVRGLLCSKCNRDVLGHLHDDVDAFLRGAEYLRSPPARGVIGLRIVPVDGAPTKARPAPPRRRRKRRARKSA</sequence>
<dbReference type="InterPro" id="IPR038563">
    <property type="entry name" value="Endonuclease_7_sf"/>
</dbReference>
<keyword evidence="2" id="KW-0255">Endonuclease</keyword>
<dbReference type="EMBL" id="JN116826">
    <property type="protein sequence ID" value="AEV52125.1"/>
    <property type="molecule type" value="Genomic_DNA"/>
</dbReference>
<dbReference type="Pfam" id="PF02945">
    <property type="entry name" value="Endonuclease_7"/>
    <property type="match status" value="1"/>
</dbReference>
<proteinExistence type="predicted"/>
<dbReference type="RefSeq" id="YP_005087003.1">
    <property type="nucleotide sequence ID" value="NC_016650.1"/>
</dbReference>
<keyword evidence="2" id="KW-0378">Hydrolase</keyword>